<keyword evidence="3" id="KW-1185">Reference proteome</keyword>
<sequence>MTTTTPTPAQLASDMTALMERWRTYTSQLQAWLGGTATGGPNGDGMFPLTDHLGNTFMVPCPALEASRVDGEVNSASSFADAAQASAEAAVTNVTNAKLAQDAANDFANASKAARDLAQMYADTAGTHAANAKSYSEAASSSAVAAAQSASEALASLDTLNEAVAEAQGSASAALASEQAAAASERAAAGSASAASASASSAASSASQASSSASAALASQNAAKTSENSAATSASNAKTSETNAKSSEVNAKTSETNAAASAAAAKASEAGVHADAVAAAGSASAAAGSATAAASSATKAQVFEPNNYALRVDPVISDALMIQPNTSTSNPVLRFLDYNGNTKGSLYWNIASDGMIWAKNKADGTLAGYCSLLTDGSFWNQYGAYFGGSITTDGSLNMRNAQAYIAHAYPLVEFRQPGAAISQGEGFVGSWNGDTLVRSWPSATDHTGYLDFYVNRTLGVMGMRGSDLKTVFKATSTGGVQVEGTSASYNIVARDYGQTWSTYATGNQYRVWANTVGDIFTVGISGDAYIKNGNGGGSLQIGDDSMLIDVNINHTLGIQSLANRAAGFIKFGNAGARIGWDTAGLYADGTHTSGLGTTSAGYVWHTGNFGTGPWYGNMNQCLKSGLYRMGDGSNSTNLPGGGSYGQMLVSSGGGGDTTTQLLMPYNTDNNSGSAMYFRGIHGNGTVVHAWRTVWDDNNLIISSADPGYIEGRIWIQI</sequence>
<evidence type="ECO:0000313" key="2">
    <source>
        <dbReference type="EMBL" id="WNH52424.1"/>
    </source>
</evidence>
<organism evidence="2 3">
    <name type="scientific">Stenotrophomonas oahuensis</name>
    <dbReference type="NCBI Taxonomy" id="3003271"/>
    <lineage>
        <taxon>Bacteria</taxon>
        <taxon>Pseudomonadati</taxon>
        <taxon>Pseudomonadota</taxon>
        <taxon>Gammaproteobacteria</taxon>
        <taxon>Lysobacterales</taxon>
        <taxon>Lysobacteraceae</taxon>
        <taxon>Stenotrophomonas</taxon>
    </lineage>
</organism>
<dbReference type="RefSeq" id="WP_311191623.1">
    <property type="nucleotide sequence ID" value="NZ_CP115541.1"/>
</dbReference>
<reference evidence="2 3" key="1">
    <citation type="submission" date="2022-12" db="EMBL/GenBank/DDBJ databases">
        <title>Two new species, Stenotrophomonas aracearum and Stenotrophomonas oahuensis, isolated from Anthurium (Araceae family) in Hawaii.</title>
        <authorList>
            <person name="Chunag S.C."/>
            <person name="Dobhal S."/>
            <person name="Alvarez A."/>
            <person name="Arif M."/>
        </authorList>
    </citation>
    <scope>NUCLEOTIDE SEQUENCE [LARGE SCALE GENOMIC DNA]</scope>
    <source>
        <strain evidence="2 3">A5586</strain>
    </source>
</reference>
<feature type="region of interest" description="Disordered" evidence="1">
    <location>
        <begin position="226"/>
        <end position="253"/>
    </location>
</feature>
<dbReference type="Proteomes" id="UP001302072">
    <property type="component" value="Chromosome"/>
</dbReference>
<gene>
    <name evidence="2" type="ORF">PDM29_19210</name>
</gene>
<proteinExistence type="predicted"/>
<evidence type="ECO:0000256" key="1">
    <source>
        <dbReference type="SAM" id="MobiDB-lite"/>
    </source>
</evidence>
<dbReference type="EMBL" id="CP115541">
    <property type="protein sequence ID" value="WNH52424.1"/>
    <property type="molecule type" value="Genomic_DNA"/>
</dbReference>
<evidence type="ECO:0008006" key="4">
    <source>
        <dbReference type="Google" id="ProtNLM"/>
    </source>
</evidence>
<name>A0ABY9YQC8_9GAMM</name>
<protein>
    <recommendedName>
        <fullName evidence="4">Phage tail protein</fullName>
    </recommendedName>
</protein>
<evidence type="ECO:0000313" key="3">
    <source>
        <dbReference type="Proteomes" id="UP001302072"/>
    </source>
</evidence>
<accession>A0ABY9YQC8</accession>